<organism evidence="2 3">
    <name type="scientific">Thioflexithrix psekupsensis</name>
    <dbReference type="NCBI Taxonomy" id="1570016"/>
    <lineage>
        <taxon>Bacteria</taxon>
        <taxon>Pseudomonadati</taxon>
        <taxon>Pseudomonadota</taxon>
        <taxon>Gammaproteobacteria</taxon>
        <taxon>Thiotrichales</taxon>
        <taxon>Thioflexithrix</taxon>
    </lineage>
</organism>
<dbReference type="PROSITE" id="PS51257">
    <property type="entry name" value="PROKAR_LIPOPROTEIN"/>
    <property type="match status" value="1"/>
</dbReference>
<gene>
    <name evidence="2" type="ORF">TPSD3_16550</name>
</gene>
<protein>
    <recommendedName>
        <fullName evidence="1">ABC-type transport auxiliary lipoprotein component domain-containing protein</fullName>
    </recommendedName>
</protein>
<reference evidence="2 3" key="1">
    <citation type="submission" date="2016-12" db="EMBL/GenBank/DDBJ databases">
        <title>Thioflexothrix psekupsii D3 genome sequencing and assembly.</title>
        <authorList>
            <person name="Fomenkov A."/>
            <person name="Vincze T."/>
            <person name="Grabovich M."/>
            <person name="Anton B.P."/>
            <person name="Dubinina G."/>
            <person name="Orlova M."/>
            <person name="Belousova E."/>
            <person name="Roberts R.J."/>
        </authorList>
    </citation>
    <scope>NUCLEOTIDE SEQUENCE [LARGE SCALE GENOMIC DNA]</scope>
    <source>
        <strain evidence="2">D3</strain>
    </source>
</reference>
<comment type="caution">
    <text evidence="2">The sequence shown here is derived from an EMBL/GenBank/DDBJ whole genome shotgun (WGS) entry which is preliminary data.</text>
</comment>
<dbReference type="Gene3D" id="3.40.50.10610">
    <property type="entry name" value="ABC-type transport auxiliary lipoprotein component"/>
    <property type="match status" value="1"/>
</dbReference>
<keyword evidence="3" id="KW-1185">Reference proteome</keyword>
<sequence length="207" mass="23388">MIMKWLSLFFITLLFISGCSVLSSKPYPIYYQLNPEISFQPNFNIEGKSLFIAKPRAAVGFDSSHQVYIKNIHQLEHYRNSQWIAPPAELLLPLLVRYLEGSGAFNAVWAEGSSPVMGEWRLDTELLRLQQEFFSVPSQVRLQLRWQLLDLRKQQIVDIQYVDVLIPAPSEDALGGVQATHEAVTVALTQLSDALATIANRANLSTK</sequence>
<evidence type="ECO:0000313" key="2">
    <source>
        <dbReference type="EMBL" id="OUD11664.1"/>
    </source>
</evidence>
<accession>A0A251X3Z7</accession>
<dbReference type="EMBL" id="MSLT01000024">
    <property type="protein sequence ID" value="OUD11664.1"/>
    <property type="molecule type" value="Genomic_DNA"/>
</dbReference>
<dbReference type="InterPro" id="IPR005586">
    <property type="entry name" value="ABC_trans_aux"/>
</dbReference>
<dbReference type="OrthoDB" id="5624722at2"/>
<dbReference type="AlphaFoldDB" id="A0A251X3Z7"/>
<name>A0A251X3Z7_9GAMM</name>
<proteinExistence type="predicted"/>
<dbReference type="SUPFAM" id="SSF159594">
    <property type="entry name" value="XCC0632-like"/>
    <property type="match status" value="1"/>
</dbReference>
<evidence type="ECO:0000259" key="1">
    <source>
        <dbReference type="Pfam" id="PF03886"/>
    </source>
</evidence>
<evidence type="ECO:0000313" key="3">
    <source>
        <dbReference type="Proteomes" id="UP000194798"/>
    </source>
</evidence>
<feature type="domain" description="ABC-type transport auxiliary lipoprotein component" evidence="1">
    <location>
        <begin position="31"/>
        <end position="190"/>
    </location>
</feature>
<dbReference type="Pfam" id="PF03886">
    <property type="entry name" value="ABC_trans_aux"/>
    <property type="match status" value="1"/>
</dbReference>
<dbReference type="Proteomes" id="UP000194798">
    <property type="component" value="Unassembled WGS sequence"/>
</dbReference>